<dbReference type="Proteomes" id="UP001430953">
    <property type="component" value="Unassembled WGS sequence"/>
</dbReference>
<protein>
    <submittedName>
        <fullName evidence="1">Uncharacterized protein</fullName>
    </submittedName>
</protein>
<evidence type="ECO:0000313" key="2">
    <source>
        <dbReference type="Proteomes" id="UP001430953"/>
    </source>
</evidence>
<comment type="caution">
    <text evidence="1">The sequence shown here is derived from an EMBL/GenBank/DDBJ whole genome shotgun (WGS) entry which is preliminary data.</text>
</comment>
<proteinExistence type="predicted"/>
<name>A0AAW2GLL5_9HYME</name>
<dbReference type="EMBL" id="JADYXP020000003">
    <property type="protein sequence ID" value="KAL0129126.1"/>
    <property type="molecule type" value="Genomic_DNA"/>
</dbReference>
<accession>A0AAW2GLL5</accession>
<reference evidence="1 2" key="1">
    <citation type="submission" date="2023-03" db="EMBL/GenBank/DDBJ databases">
        <title>High recombination rates correlate with genetic variation in Cardiocondyla obscurior ants.</title>
        <authorList>
            <person name="Errbii M."/>
        </authorList>
    </citation>
    <scope>NUCLEOTIDE SEQUENCE [LARGE SCALE GENOMIC DNA]</scope>
    <source>
        <strain evidence="1">Alpha-2009</strain>
        <tissue evidence="1">Whole body</tissue>
    </source>
</reference>
<keyword evidence="2" id="KW-1185">Reference proteome</keyword>
<evidence type="ECO:0000313" key="1">
    <source>
        <dbReference type="EMBL" id="KAL0129126.1"/>
    </source>
</evidence>
<dbReference type="AlphaFoldDB" id="A0AAW2GLL5"/>
<gene>
    <name evidence="1" type="ORF">PUN28_004070</name>
</gene>
<sequence length="104" mass="11886">MSKFLINLIKSETDRFVLSASCATNSPCLAVCIHTNVRACVNDIYTMMQSKEERGGKAVECQIARERKRERGEREREGCTRHIPASRRLASPRVVSRHSKLRPR</sequence>
<organism evidence="1 2">
    <name type="scientific">Cardiocondyla obscurior</name>
    <dbReference type="NCBI Taxonomy" id="286306"/>
    <lineage>
        <taxon>Eukaryota</taxon>
        <taxon>Metazoa</taxon>
        <taxon>Ecdysozoa</taxon>
        <taxon>Arthropoda</taxon>
        <taxon>Hexapoda</taxon>
        <taxon>Insecta</taxon>
        <taxon>Pterygota</taxon>
        <taxon>Neoptera</taxon>
        <taxon>Endopterygota</taxon>
        <taxon>Hymenoptera</taxon>
        <taxon>Apocrita</taxon>
        <taxon>Aculeata</taxon>
        <taxon>Formicoidea</taxon>
        <taxon>Formicidae</taxon>
        <taxon>Myrmicinae</taxon>
        <taxon>Cardiocondyla</taxon>
    </lineage>
</organism>